<dbReference type="Pfam" id="PF02738">
    <property type="entry name" value="MoCoBD_1"/>
    <property type="match status" value="1"/>
</dbReference>
<dbReference type="Gene3D" id="3.90.1170.50">
    <property type="entry name" value="Aldehyde oxidase/xanthine dehydrogenase, a/b hammerhead"/>
    <property type="match status" value="1"/>
</dbReference>
<protein>
    <submittedName>
        <fullName evidence="4">Carbon monoxide dehydrogenase</fullName>
    </submittedName>
</protein>
<dbReference type="InterPro" id="IPR046867">
    <property type="entry name" value="AldOxase/xan_DH_MoCoBD2"/>
</dbReference>
<evidence type="ECO:0000256" key="1">
    <source>
        <dbReference type="ARBA" id="ARBA00022505"/>
    </source>
</evidence>
<gene>
    <name evidence="4" type="ORF">GCM10011320_43250</name>
</gene>
<dbReference type="Pfam" id="PF20256">
    <property type="entry name" value="MoCoBD_2"/>
    <property type="match status" value="1"/>
</dbReference>
<dbReference type="InterPro" id="IPR036856">
    <property type="entry name" value="Ald_Oxase/Xan_DH_a/b_sf"/>
</dbReference>
<name>A0A917KUU5_9PROT</name>
<sequence>MAKFGLSQSIRRVEDPRLLKGGGRYTDDVAVAGQAQGYVLRSPHAHARIASIDTAAAKAMPGVLGVWTATDLTAAGIGHLPCLAPVKSVDGSPTSDTPHPVLADGVVRYVGDPVAFIAAETITQARDAAEAIEVEYDVLPAATDLATATEAGQPQIWPSAPNNTCFDWHIGDAAKVDALIRQAAHVTTLRVVNNRVVVNSMEARAAHADYDAGRQHWTLTTNTQGSWLVRNVLAKNIFNVSTDNFRVVTPDVGGGFGMKIFIYPEHVLTCFAARAIGRAVKWTSERTEAFQSDTHGRDNITIGELALDKDGKFLAMRTKNWAGMGAYLSTFAPFIPTGAGTKVLASVYGFQAIHAQVIGVMTNTVPVDAYRGAGRPESNYLVERLIDTAAREVGIDRIELRKRNMVPSSAMPYTSAMGQRYDSGEFAMLMNAALTKMDWAGFPARKAAAAKRGKKRGIGLAYYLEATGGAPTENAAVKFADDGFVDVYVGTQSTGQGHETAYAMMTSFELGIPIEKIRVKQGDSDTLPDGGGTGGARSLYSEGQAILVTTATVVEKGKKAASEHLEASVADIEFTPREGGFTVVGTDRSIGILDLAAAQRKKVAAGIEATILDAQETAEIKSHTFPNGCHVAEVEVDPETGIVSIPRYIVVDDVGHALNPLIVRGQVHGGVTQGIGQALLERTAYDGESGQLISASFMDYAVPRADDLPDIDVDLIEVLCETNPMGVKGAGEAGAVGSPPAVMNALVDALAESGVATIDMPATPEAVWKALAKAAA</sequence>
<keyword evidence="5" id="KW-1185">Reference proteome</keyword>
<evidence type="ECO:0000256" key="2">
    <source>
        <dbReference type="ARBA" id="ARBA00023002"/>
    </source>
</evidence>
<dbReference type="PANTHER" id="PTHR11908">
    <property type="entry name" value="XANTHINE DEHYDROGENASE"/>
    <property type="match status" value="1"/>
</dbReference>
<dbReference type="SUPFAM" id="SSF54665">
    <property type="entry name" value="CO dehydrogenase molybdoprotein N-domain-like"/>
    <property type="match status" value="1"/>
</dbReference>
<dbReference type="SUPFAM" id="SSF56003">
    <property type="entry name" value="Molybdenum cofactor-binding domain"/>
    <property type="match status" value="1"/>
</dbReference>
<dbReference type="Gene3D" id="3.30.365.10">
    <property type="entry name" value="Aldehyde oxidase/xanthine dehydrogenase, molybdopterin binding domain"/>
    <property type="match status" value="4"/>
</dbReference>
<dbReference type="SMART" id="SM01008">
    <property type="entry name" value="Ald_Xan_dh_C"/>
    <property type="match status" value="1"/>
</dbReference>
<reference evidence="4" key="2">
    <citation type="submission" date="2020-09" db="EMBL/GenBank/DDBJ databases">
        <authorList>
            <person name="Sun Q."/>
            <person name="Zhou Y."/>
        </authorList>
    </citation>
    <scope>NUCLEOTIDE SEQUENCE</scope>
    <source>
        <strain evidence="4">CGMCC 1.3617</strain>
    </source>
</reference>
<dbReference type="Pfam" id="PF01315">
    <property type="entry name" value="Ald_Xan_dh_C"/>
    <property type="match status" value="1"/>
</dbReference>
<dbReference type="Proteomes" id="UP000661507">
    <property type="component" value="Unassembled WGS sequence"/>
</dbReference>
<evidence type="ECO:0000259" key="3">
    <source>
        <dbReference type="SMART" id="SM01008"/>
    </source>
</evidence>
<dbReference type="InterPro" id="IPR008274">
    <property type="entry name" value="AldOxase/xan_DH_MoCoBD1"/>
</dbReference>
<dbReference type="RefSeq" id="WP_188970643.1">
    <property type="nucleotide sequence ID" value="NZ_BMKW01000011.1"/>
</dbReference>
<dbReference type="GO" id="GO:0005506">
    <property type="term" value="F:iron ion binding"/>
    <property type="evidence" value="ECO:0007669"/>
    <property type="project" value="InterPro"/>
</dbReference>
<reference evidence="4" key="1">
    <citation type="journal article" date="2014" name="Int. J. Syst. Evol. Microbiol.">
        <title>Complete genome sequence of Corynebacterium casei LMG S-19264T (=DSM 44701T), isolated from a smear-ripened cheese.</title>
        <authorList>
            <consortium name="US DOE Joint Genome Institute (JGI-PGF)"/>
            <person name="Walter F."/>
            <person name="Albersmeier A."/>
            <person name="Kalinowski J."/>
            <person name="Ruckert C."/>
        </authorList>
    </citation>
    <scope>NUCLEOTIDE SEQUENCE</scope>
    <source>
        <strain evidence="4">CGMCC 1.3617</strain>
    </source>
</reference>
<dbReference type="InterPro" id="IPR016208">
    <property type="entry name" value="Ald_Oxase/xanthine_DH-like"/>
</dbReference>
<dbReference type="EMBL" id="BMKW01000011">
    <property type="protein sequence ID" value="GGJ31150.1"/>
    <property type="molecule type" value="Genomic_DNA"/>
</dbReference>
<accession>A0A917KUU5</accession>
<evidence type="ECO:0000313" key="5">
    <source>
        <dbReference type="Proteomes" id="UP000661507"/>
    </source>
</evidence>
<dbReference type="InterPro" id="IPR000674">
    <property type="entry name" value="Ald_Oxase/Xan_DH_a/b"/>
</dbReference>
<feature type="domain" description="Aldehyde oxidase/xanthine dehydrogenase a/b hammerhead" evidence="3">
    <location>
        <begin position="20"/>
        <end position="140"/>
    </location>
</feature>
<dbReference type="GO" id="GO:0016491">
    <property type="term" value="F:oxidoreductase activity"/>
    <property type="evidence" value="ECO:0007669"/>
    <property type="project" value="UniProtKB-KW"/>
</dbReference>
<comment type="caution">
    <text evidence="4">The sequence shown here is derived from an EMBL/GenBank/DDBJ whole genome shotgun (WGS) entry which is preliminary data.</text>
</comment>
<keyword evidence="1" id="KW-0500">Molybdenum</keyword>
<dbReference type="PANTHER" id="PTHR11908:SF132">
    <property type="entry name" value="ALDEHYDE OXIDASE 1-RELATED"/>
    <property type="match status" value="1"/>
</dbReference>
<proteinExistence type="predicted"/>
<dbReference type="AlphaFoldDB" id="A0A917KUU5"/>
<evidence type="ECO:0000313" key="4">
    <source>
        <dbReference type="EMBL" id="GGJ31150.1"/>
    </source>
</evidence>
<keyword evidence="2" id="KW-0560">Oxidoreductase</keyword>
<organism evidence="4 5">
    <name type="scientific">Neoroseomonas lacus</name>
    <dbReference type="NCBI Taxonomy" id="287609"/>
    <lineage>
        <taxon>Bacteria</taxon>
        <taxon>Pseudomonadati</taxon>
        <taxon>Pseudomonadota</taxon>
        <taxon>Alphaproteobacteria</taxon>
        <taxon>Acetobacterales</taxon>
        <taxon>Acetobacteraceae</taxon>
        <taxon>Neoroseomonas</taxon>
    </lineage>
</organism>
<dbReference type="InterPro" id="IPR037165">
    <property type="entry name" value="AldOxase/xan_DH_Mopterin-bd_sf"/>
</dbReference>